<accession>A0AA39PPM4</accession>
<feature type="compositionally biased region" description="Polar residues" evidence="1">
    <location>
        <begin position="175"/>
        <end position="185"/>
    </location>
</feature>
<sequence>MCQSFRYVTCPPNPSRSFGVNELFNIGELRFVETLKDPKIHVLIAGSHLNHHSSLAKPTPSAVSIVSSFAKPISVPPVPVGSIFPTLSASGPAPFRNVMARDVSQIPLQPCLPVLGPRPPPAPPSPRPRQPRKHILCAMTARPAGYRPRHTPHAESSDSSPSSSHESTPVSSPSRGNTPGPNLHLSFTSVRADKKTKKANPPISVKNPTTVSSVLPPVDLDIPTPADKSTKVEPKYPNKVPILSSNIGDDRTVIDLTVDDDESEEAAWTNAFLDVVRRAPPIATTNLSPLPPTTKISPSFPPPVRHPSRTITAEKQVFPQEKSSTAERRTKTNERMAQPRDNEIAPSITLNTKRKALHQAGPESSKKIKISCANHLPHLSSLQDAILGMTTGFGEVVPADAIPVGYPQDSRPIGHVRVEKDYGPYIESMGAYWRKDVARLLSQFVFKNPCDNCVGAKTQCRMCRSSGACTRCAVQQLPCTIRGKAPEFMVNVDAYSHQINNLKARFDTLAGKARILSEQVIETVAAMECTMAEMSEVALQPLMILDAEVEDDLGEVKKGDEYTSTCKIRILHSLALFKSCPSQIETNQQQLIVSQFGFSTIQTTLIGCVDGIVKTSFKPIGRGDAGALMYIVAILGALLRSQTR</sequence>
<dbReference type="Proteomes" id="UP001175228">
    <property type="component" value="Unassembled WGS sequence"/>
</dbReference>
<reference evidence="2" key="1">
    <citation type="submission" date="2023-06" db="EMBL/GenBank/DDBJ databases">
        <authorList>
            <consortium name="Lawrence Berkeley National Laboratory"/>
            <person name="Ahrendt S."/>
            <person name="Sahu N."/>
            <person name="Indic B."/>
            <person name="Wong-Bajracharya J."/>
            <person name="Merenyi Z."/>
            <person name="Ke H.-M."/>
            <person name="Monk M."/>
            <person name="Kocsube S."/>
            <person name="Drula E."/>
            <person name="Lipzen A."/>
            <person name="Balint B."/>
            <person name="Henrissat B."/>
            <person name="Andreopoulos B."/>
            <person name="Martin F.M."/>
            <person name="Harder C.B."/>
            <person name="Rigling D."/>
            <person name="Ford K.L."/>
            <person name="Foster G.D."/>
            <person name="Pangilinan J."/>
            <person name="Papanicolaou A."/>
            <person name="Barry K."/>
            <person name="LaButti K."/>
            <person name="Viragh M."/>
            <person name="Koriabine M."/>
            <person name="Yan M."/>
            <person name="Riley R."/>
            <person name="Champramary S."/>
            <person name="Plett K.L."/>
            <person name="Tsai I.J."/>
            <person name="Slot J."/>
            <person name="Sipos G."/>
            <person name="Plett J."/>
            <person name="Nagy L.G."/>
            <person name="Grigoriev I.V."/>
        </authorList>
    </citation>
    <scope>NUCLEOTIDE SEQUENCE</scope>
    <source>
        <strain evidence="2">HWK02</strain>
    </source>
</reference>
<gene>
    <name evidence="2" type="ORF">EDD18DRAFT_1110532</name>
</gene>
<evidence type="ECO:0000256" key="1">
    <source>
        <dbReference type="SAM" id="MobiDB-lite"/>
    </source>
</evidence>
<comment type="caution">
    <text evidence="2">The sequence shown here is derived from an EMBL/GenBank/DDBJ whole genome shotgun (WGS) entry which is preliminary data.</text>
</comment>
<evidence type="ECO:0000313" key="3">
    <source>
        <dbReference type="Proteomes" id="UP001175228"/>
    </source>
</evidence>
<proteinExistence type="predicted"/>
<feature type="region of interest" description="Disordered" evidence="1">
    <location>
        <begin position="110"/>
        <end position="132"/>
    </location>
</feature>
<feature type="region of interest" description="Disordered" evidence="1">
    <location>
        <begin position="317"/>
        <end position="336"/>
    </location>
</feature>
<organism evidence="2 3">
    <name type="scientific">Armillaria luteobubalina</name>
    <dbReference type="NCBI Taxonomy" id="153913"/>
    <lineage>
        <taxon>Eukaryota</taxon>
        <taxon>Fungi</taxon>
        <taxon>Dikarya</taxon>
        <taxon>Basidiomycota</taxon>
        <taxon>Agaricomycotina</taxon>
        <taxon>Agaricomycetes</taxon>
        <taxon>Agaricomycetidae</taxon>
        <taxon>Agaricales</taxon>
        <taxon>Marasmiineae</taxon>
        <taxon>Physalacriaceae</taxon>
        <taxon>Armillaria</taxon>
    </lineage>
</organism>
<feature type="compositionally biased region" description="Pro residues" evidence="1">
    <location>
        <begin position="116"/>
        <end position="128"/>
    </location>
</feature>
<dbReference type="AlphaFoldDB" id="A0AA39PPM4"/>
<feature type="compositionally biased region" description="Low complexity" evidence="1">
    <location>
        <begin position="157"/>
        <end position="174"/>
    </location>
</feature>
<protein>
    <recommendedName>
        <fullName evidence="4">Zn(2)-C6 fungal-type domain-containing protein</fullName>
    </recommendedName>
</protein>
<feature type="compositionally biased region" description="Basic and acidic residues" evidence="1">
    <location>
        <begin position="324"/>
        <end position="336"/>
    </location>
</feature>
<keyword evidence="3" id="KW-1185">Reference proteome</keyword>
<feature type="region of interest" description="Disordered" evidence="1">
    <location>
        <begin position="286"/>
        <end position="305"/>
    </location>
</feature>
<name>A0AA39PPM4_9AGAR</name>
<evidence type="ECO:0008006" key="4">
    <source>
        <dbReference type="Google" id="ProtNLM"/>
    </source>
</evidence>
<evidence type="ECO:0000313" key="2">
    <source>
        <dbReference type="EMBL" id="KAK0488167.1"/>
    </source>
</evidence>
<feature type="region of interest" description="Disordered" evidence="1">
    <location>
        <begin position="144"/>
        <end position="185"/>
    </location>
</feature>
<dbReference type="EMBL" id="JAUEPU010000041">
    <property type="protein sequence ID" value="KAK0488167.1"/>
    <property type="molecule type" value="Genomic_DNA"/>
</dbReference>